<feature type="transmembrane region" description="Helical" evidence="1">
    <location>
        <begin position="488"/>
        <end position="506"/>
    </location>
</feature>
<reference evidence="2 3" key="1">
    <citation type="journal article" date="2019" name="Sci. Rep.">
        <title>Nanopore sequencing improves the draft genome of the human pathogenic amoeba Naegleria fowleri.</title>
        <authorList>
            <person name="Liechti N."/>
            <person name="Schurch N."/>
            <person name="Bruggmann R."/>
            <person name="Wittwer M."/>
        </authorList>
    </citation>
    <scope>NUCLEOTIDE SEQUENCE [LARGE SCALE GENOMIC DNA]</scope>
    <source>
        <strain evidence="2 3">ATCC 30894</strain>
    </source>
</reference>
<name>A0A6A5BGV7_NAEFO</name>
<gene>
    <name evidence="2" type="ORF">FDP41_008461</name>
</gene>
<protein>
    <submittedName>
        <fullName evidence="2">Uncharacterized protein</fullName>
    </submittedName>
</protein>
<dbReference type="Proteomes" id="UP000444721">
    <property type="component" value="Unassembled WGS sequence"/>
</dbReference>
<comment type="caution">
    <text evidence="2">The sequence shown here is derived from an EMBL/GenBank/DDBJ whole genome shotgun (WGS) entry which is preliminary data.</text>
</comment>
<feature type="transmembrane region" description="Helical" evidence="1">
    <location>
        <begin position="449"/>
        <end position="468"/>
    </location>
</feature>
<accession>A0A6A5BGV7</accession>
<organism evidence="2 3">
    <name type="scientific">Naegleria fowleri</name>
    <name type="common">Brain eating amoeba</name>
    <dbReference type="NCBI Taxonomy" id="5763"/>
    <lineage>
        <taxon>Eukaryota</taxon>
        <taxon>Discoba</taxon>
        <taxon>Heterolobosea</taxon>
        <taxon>Tetramitia</taxon>
        <taxon>Eutetramitia</taxon>
        <taxon>Vahlkampfiidae</taxon>
        <taxon>Naegleria</taxon>
    </lineage>
</organism>
<feature type="transmembrane region" description="Helical" evidence="1">
    <location>
        <begin position="415"/>
        <end position="437"/>
    </location>
</feature>
<evidence type="ECO:0000256" key="1">
    <source>
        <dbReference type="SAM" id="Phobius"/>
    </source>
</evidence>
<dbReference type="OrthoDB" id="10348159at2759"/>
<dbReference type="RefSeq" id="XP_044557967.1">
    <property type="nucleotide sequence ID" value="XM_044712317.1"/>
</dbReference>
<proteinExistence type="predicted"/>
<keyword evidence="3" id="KW-1185">Reference proteome</keyword>
<dbReference type="OMA" id="INNWIAT"/>
<evidence type="ECO:0000313" key="3">
    <source>
        <dbReference type="Proteomes" id="UP000444721"/>
    </source>
</evidence>
<evidence type="ECO:0000313" key="2">
    <source>
        <dbReference type="EMBL" id="KAF0973254.1"/>
    </source>
</evidence>
<dbReference type="EMBL" id="VFQX01000061">
    <property type="protein sequence ID" value="KAF0973254.1"/>
    <property type="molecule type" value="Genomic_DNA"/>
</dbReference>
<keyword evidence="1" id="KW-0812">Transmembrane</keyword>
<sequence length="538" mass="62915">MNSSSPPSLQILNLSSLPLEMMIEIAKYLPLRLVLSDSFLIPLKYVLGMDVYSIEMERSKIHQDVDSTMGQTHEWTRQHLPLNNNREVEIYWRQFLSHHVRKQFQSLDPRSLGPIALLSRIFKYTSKCTIQKFPFYFRNGCIETEICNILCIPDEFKFIFMDKLKIIPKYSIEERGKPQQSKGEKNKERAIAEFENKSWSITELQFLLGFVERNSFIFILKNEIIGKKHPNLSKTLKDDIDVELVYCNRSLTHHEYCELSMYLSNKFNFDKPMRIRGSATMKDGVFELKNIRYTPLETQPMIKNLSDTWYSIFSKFVRCCSNSAQERLCHEILLQHFWYPGTEIEITTSKTGYMKSDVVNSVSLYLNDTPEIVKTIDSLVRFDTADSVEKVIVSFNPRTSKKTCQIFPQKIPFSVLHISMIVAITYFALANSCLLNWKYSRQFYNSNHFSFKGILLFSILDVFSFAGYPFKALLSYLWGCFKEQHVTFIESVCNLGFARYLIWTIVSTFKSYYRYHEVEIPLTSTLPDKSNTKLSKTD</sequence>
<dbReference type="AlphaFoldDB" id="A0A6A5BGV7"/>
<dbReference type="GeneID" id="68115679"/>
<dbReference type="VEuPathDB" id="AmoebaDB:NfTy_093140"/>
<dbReference type="VEuPathDB" id="AmoebaDB:NF0033030"/>
<dbReference type="VEuPathDB" id="AmoebaDB:FDP41_008461"/>
<keyword evidence="1" id="KW-1133">Transmembrane helix</keyword>
<keyword evidence="1" id="KW-0472">Membrane</keyword>